<evidence type="ECO:0000313" key="3">
    <source>
        <dbReference type="EMBL" id="GAA2412160.1"/>
    </source>
</evidence>
<feature type="domain" description="HTH cro/C1-type" evidence="2">
    <location>
        <begin position="30"/>
        <end position="83"/>
    </location>
</feature>
<dbReference type="Gene3D" id="1.10.260.40">
    <property type="entry name" value="lambda repressor-like DNA-binding domains"/>
    <property type="match status" value="1"/>
</dbReference>
<protein>
    <submittedName>
        <fullName evidence="3">Helix-turn-helix transcriptional regulator</fullName>
    </submittedName>
</protein>
<evidence type="ECO:0000313" key="4">
    <source>
        <dbReference type="Proteomes" id="UP001501231"/>
    </source>
</evidence>
<sequence>MARNVDLSEFLRRCRARISPESVGLPERGAYRRVPGLRREEVAQLAGVSTDYYTRLEQGRKISPSPSVLEAIAAALRLDDAERAHLFDLVRLQTGSGARRGTPVVQRVRPGLRRLLDSFTDQAGFILGRRGDILATNHLCRVLMADFDAMPYRDRNLTRWIVLDPAARDLYVDWEKIASEMTAILRLDAGRHPEDTRTAELVGELSMKSDHFRRWWADHKVLDRTFGHKRFRHPVVGLLTIDYQAFTMPGEEDQTLFLYLPAKDQASQDAWKLLTSWNADVPARERAPGQRKTTPQKTTPHRSRP</sequence>
<dbReference type="InterPro" id="IPR001387">
    <property type="entry name" value="Cro/C1-type_HTH"/>
</dbReference>
<evidence type="ECO:0000256" key="1">
    <source>
        <dbReference type="SAM" id="MobiDB-lite"/>
    </source>
</evidence>
<accession>A0ABP5VY44</accession>
<dbReference type="Pfam" id="PF13560">
    <property type="entry name" value="HTH_31"/>
    <property type="match status" value="1"/>
</dbReference>
<proteinExistence type="predicted"/>
<dbReference type="PANTHER" id="PTHR35010:SF2">
    <property type="entry name" value="BLL4672 PROTEIN"/>
    <property type="match status" value="1"/>
</dbReference>
<evidence type="ECO:0000259" key="2">
    <source>
        <dbReference type="PROSITE" id="PS50943"/>
    </source>
</evidence>
<dbReference type="Proteomes" id="UP001501231">
    <property type="component" value="Unassembled WGS sequence"/>
</dbReference>
<dbReference type="PROSITE" id="PS50943">
    <property type="entry name" value="HTH_CROC1"/>
    <property type="match status" value="1"/>
</dbReference>
<dbReference type="SUPFAM" id="SSF47413">
    <property type="entry name" value="lambda repressor-like DNA-binding domains"/>
    <property type="match status" value="1"/>
</dbReference>
<dbReference type="CDD" id="cd00093">
    <property type="entry name" value="HTH_XRE"/>
    <property type="match status" value="1"/>
</dbReference>
<dbReference type="PANTHER" id="PTHR35010">
    <property type="entry name" value="BLL4672 PROTEIN-RELATED"/>
    <property type="match status" value="1"/>
</dbReference>
<dbReference type="Gene3D" id="3.30.450.180">
    <property type="match status" value="1"/>
</dbReference>
<comment type="caution">
    <text evidence="3">The sequence shown here is derived from an EMBL/GenBank/DDBJ whole genome shotgun (WGS) entry which is preliminary data.</text>
</comment>
<dbReference type="SMART" id="SM00530">
    <property type="entry name" value="HTH_XRE"/>
    <property type="match status" value="1"/>
</dbReference>
<dbReference type="RefSeq" id="WP_344588620.1">
    <property type="nucleotide sequence ID" value="NZ_BAAARW010000008.1"/>
</dbReference>
<keyword evidence="4" id="KW-1185">Reference proteome</keyword>
<reference evidence="4" key="1">
    <citation type="journal article" date="2019" name="Int. J. Syst. Evol. Microbiol.">
        <title>The Global Catalogue of Microorganisms (GCM) 10K type strain sequencing project: providing services to taxonomists for standard genome sequencing and annotation.</title>
        <authorList>
            <consortium name="The Broad Institute Genomics Platform"/>
            <consortium name="The Broad Institute Genome Sequencing Center for Infectious Disease"/>
            <person name="Wu L."/>
            <person name="Ma J."/>
        </authorList>
    </citation>
    <scope>NUCLEOTIDE SEQUENCE [LARGE SCALE GENOMIC DNA]</scope>
    <source>
        <strain evidence="4">JCM 3325</strain>
    </source>
</reference>
<organism evidence="3 4">
    <name type="scientific">Actinomadura vinacea</name>
    <dbReference type="NCBI Taxonomy" id="115336"/>
    <lineage>
        <taxon>Bacteria</taxon>
        <taxon>Bacillati</taxon>
        <taxon>Actinomycetota</taxon>
        <taxon>Actinomycetes</taxon>
        <taxon>Streptosporangiales</taxon>
        <taxon>Thermomonosporaceae</taxon>
        <taxon>Actinomadura</taxon>
    </lineage>
</organism>
<dbReference type="InterPro" id="IPR041413">
    <property type="entry name" value="MLTR_LBD"/>
</dbReference>
<feature type="region of interest" description="Disordered" evidence="1">
    <location>
        <begin position="281"/>
        <end position="305"/>
    </location>
</feature>
<dbReference type="InterPro" id="IPR010982">
    <property type="entry name" value="Lambda_DNA-bd_dom_sf"/>
</dbReference>
<gene>
    <name evidence="3" type="ORF">GCM10010191_21870</name>
</gene>
<dbReference type="EMBL" id="BAAARW010000008">
    <property type="protein sequence ID" value="GAA2412160.1"/>
    <property type="molecule type" value="Genomic_DNA"/>
</dbReference>
<name>A0ABP5VY44_9ACTN</name>
<dbReference type="Pfam" id="PF17765">
    <property type="entry name" value="MLTR_LBD"/>
    <property type="match status" value="1"/>
</dbReference>